<accession>A0A1Q2SPJ3</accession>
<dbReference type="KEGG" id="ntt:TAO_1684"/>
<organism evidence="3 4">
    <name type="scientific">Candidatus Nitrosoglobus terrae</name>
    <dbReference type="NCBI Taxonomy" id="1630141"/>
    <lineage>
        <taxon>Bacteria</taxon>
        <taxon>Pseudomonadati</taxon>
        <taxon>Pseudomonadota</taxon>
        <taxon>Gammaproteobacteria</taxon>
        <taxon>Chromatiales</taxon>
        <taxon>Chromatiaceae</taxon>
        <taxon>Candidatus Nitrosoglobus</taxon>
    </lineage>
</organism>
<feature type="chain" id="PRO_5012071866" evidence="1">
    <location>
        <begin position="25"/>
        <end position="455"/>
    </location>
</feature>
<dbReference type="SUPFAM" id="SSF56935">
    <property type="entry name" value="Porins"/>
    <property type="match status" value="1"/>
</dbReference>
<dbReference type="AlphaFoldDB" id="A0A1Q2SPJ3"/>
<feature type="domain" description="Porin" evidence="2">
    <location>
        <begin position="104"/>
        <end position="431"/>
    </location>
</feature>
<dbReference type="OrthoDB" id="8735103at2"/>
<evidence type="ECO:0000256" key="1">
    <source>
        <dbReference type="SAM" id="SignalP"/>
    </source>
</evidence>
<reference evidence="3 4" key="1">
    <citation type="journal article" date="2017" name="ISME J.">
        <title>An acid-tolerant ammonia-oxidizing ?-proteobacterium from soil.</title>
        <authorList>
            <person name="Hayatsu M."/>
            <person name="Tago K."/>
            <person name="Uchiyama I."/>
            <person name="Toyoda A."/>
            <person name="Wang Y."/>
            <person name="Shimomura Y."/>
            <person name="Okubo T."/>
            <person name="Kurisu F."/>
            <person name="Hirono Y."/>
            <person name="Nonaka K."/>
            <person name="Akiyama H."/>
            <person name="Itoh T."/>
            <person name="Takami H."/>
        </authorList>
    </citation>
    <scope>NUCLEOTIDE SEQUENCE [LARGE SCALE GENOMIC DNA]</scope>
    <source>
        <strain evidence="3 4">TAO100</strain>
    </source>
</reference>
<sequence>MEHFKKTRLAVVAAVMGLSLPAKAIVVVGGDNGWEVSFDGNINQFYVWSDPSGRPDNPTASNPLGKVIGGNMTMDPFSQSSSRFRTGLMPALFGFNVKAPTWHGLDIGGRISFAGQTNNDNSTNNTLGSFGGVGGAGTATGIQNSSNTTNLGGNFEFREGYFTIDGTFGQILAGRTLDLFMGKNILTDQTLFGVGGTGNVHGGGFTLGRIGFGYLYPGFNAQVRWTSPDMNGLKISLAAVDPSQLCGAEAVGGQYVAASGANCIRTTNTPRGEGLASYVGTFTDGSFQVWGSGMWQSLEREPIDINPTNKKNDVWGWSTGAQVKYRGWDFNGSYYAGAGLGTSFLMAADSMDADGNFRRDKGWIAQGGYTFLKHTKIAFSYGVSRENETATDAALRLSGAGATIKDQQAYVAGIYHDVNANLKLVAEYSRIINEWYGHGNRQEANVVGVGGFFFW</sequence>
<dbReference type="Proteomes" id="UP000243679">
    <property type="component" value="Chromosome"/>
</dbReference>
<gene>
    <name evidence="3" type="ORF">TAO_1684</name>
</gene>
<evidence type="ECO:0000313" key="3">
    <source>
        <dbReference type="EMBL" id="BAW81054.1"/>
    </source>
</evidence>
<dbReference type="GO" id="GO:0015288">
    <property type="term" value="F:porin activity"/>
    <property type="evidence" value="ECO:0007669"/>
    <property type="project" value="InterPro"/>
</dbReference>
<dbReference type="GO" id="GO:0016020">
    <property type="term" value="C:membrane"/>
    <property type="evidence" value="ECO:0007669"/>
    <property type="project" value="InterPro"/>
</dbReference>
<protein>
    <submittedName>
        <fullName evidence="3">Hypothetical conserved protein</fullName>
    </submittedName>
</protein>
<dbReference type="RefSeq" id="WP_096527534.1">
    <property type="nucleotide sequence ID" value="NZ_AP014836.1"/>
</dbReference>
<dbReference type="InterPro" id="IPR033900">
    <property type="entry name" value="Gram_neg_porin_domain"/>
</dbReference>
<dbReference type="Pfam" id="PF13609">
    <property type="entry name" value="Porin_4"/>
    <property type="match status" value="1"/>
</dbReference>
<keyword evidence="4" id="KW-1185">Reference proteome</keyword>
<feature type="signal peptide" evidence="1">
    <location>
        <begin position="1"/>
        <end position="24"/>
    </location>
</feature>
<dbReference type="Gene3D" id="2.40.160.10">
    <property type="entry name" value="Porin"/>
    <property type="match status" value="1"/>
</dbReference>
<dbReference type="EMBL" id="AP014836">
    <property type="protein sequence ID" value="BAW81054.1"/>
    <property type="molecule type" value="Genomic_DNA"/>
</dbReference>
<evidence type="ECO:0000259" key="2">
    <source>
        <dbReference type="Pfam" id="PF13609"/>
    </source>
</evidence>
<dbReference type="InterPro" id="IPR023614">
    <property type="entry name" value="Porin_dom_sf"/>
</dbReference>
<proteinExistence type="predicted"/>
<name>A0A1Q2SPJ3_9GAMM</name>
<keyword evidence="1" id="KW-0732">Signal</keyword>
<evidence type="ECO:0000313" key="4">
    <source>
        <dbReference type="Proteomes" id="UP000243679"/>
    </source>
</evidence>